<dbReference type="EnsemblMetazoa" id="HelroT194023">
    <property type="protein sequence ID" value="HelroP194023"/>
    <property type="gene ID" value="HelroG194023"/>
</dbReference>
<dbReference type="EMBL" id="AMQM01007348">
    <property type="status" value="NOT_ANNOTATED_CDS"/>
    <property type="molecule type" value="Genomic_DNA"/>
</dbReference>
<feature type="compositionally biased region" description="Acidic residues" evidence="1">
    <location>
        <begin position="93"/>
        <end position="105"/>
    </location>
</feature>
<dbReference type="InterPro" id="IPR003599">
    <property type="entry name" value="Ig_sub"/>
</dbReference>
<organism evidence="4 5">
    <name type="scientific">Helobdella robusta</name>
    <name type="common">Californian leech</name>
    <dbReference type="NCBI Taxonomy" id="6412"/>
    <lineage>
        <taxon>Eukaryota</taxon>
        <taxon>Metazoa</taxon>
        <taxon>Spiralia</taxon>
        <taxon>Lophotrochozoa</taxon>
        <taxon>Annelida</taxon>
        <taxon>Clitellata</taxon>
        <taxon>Hirudinea</taxon>
        <taxon>Rhynchobdellida</taxon>
        <taxon>Glossiphoniidae</taxon>
        <taxon>Helobdella</taxon>
    </lineage>
</organism>
<reference evidence="5" key="1">
    <citation type="submission" date="2012-12" db="EMBL/GenBank/DDBJ databases">
        <authorList>
            <person name="Hellsten U."/>
            <person name="Grimwood J."/>
            <person name="Chapman J.A."/>
            <person name="Shapiro H."/>
            <person name="Aerts A."/>
            <person name="Otillar R.P."/>
            <person name="Terry A.Y."/>
            <person name="Boore J.L."/>
            <person name="Simakov O."/>
            <person name="Marletaz F."/>
            <person name="Cho S.-J."/>
            <person name="Edsinger-Gonzales E."/>
            <person name="Havlak P."/>
            <person name="Kuo D.-H."/>
            <person name="Larsson T."/>
            <person name="Lv J."/>
            <person name="Arendt D."/>
            <person name="Savage R."/>
            <person name="Osoegawa K."/>
            <person name="de Jong P."/>
            <person name="Lindberg D.R."/>
            <person name="Seaver E.C."/>
            <person name="Weisblat D.A."/>
            <person name="Putnam N.H."/>
            <person name="Grigoriev I.V."/>
            <person name="Rokhsar D.S."/>
        </authorList>
    </citation>
    <scope>NUCLEOTIDE SEQUENCE</scope>
</reference>
<dbReference type="EMBL" id="AMQM01007347">
    <property type="status" value="NOT_ANNOTATED_CDS"/>
    <property type="molecule type" value="Genomic_DNA"/>
</dbReference>
<evidence type="ECO:0000313" key="4">
    <source>
        <dbReference type="EnsemblMetazoa" id="HelroP194023"/>
    </source>
</evidence>
<dbReference type="KEGG" id="hro:HELRODRAFT_194023"/>
<name>T1FVK8_HELRO</name>
<proteinExistence type="predicted"/>
<dbReference type="CTD" id="20212854"/>
<sequence>MDMQHGGEQTTSNATCDVEPTSTLTIESSHRLANPGENVTFTCRSSYDNDVLVGDDDDATFKNKNGFLSVYNAKDVTADGDDDDQAFSLNDGPDNDDANGDDDDNDNGRGGIEWLKVLDGNYYNFDADVSNNNNNNNNDYNYKTRNNNSMKHKSFKYSNNNNDDVNNNLHYNKVNKPNLNTQHISSNDVTTEPFLTGNRYQAETVHLTYAVISILNIYDVRAEDTGLLGCLHRSDRTKKTFASLMVTKPPSRIEITTNAESNDIIQSGDVIYITCRIHDVIPVPSAAIIRIGNVHLRPSAKNITSLIFCGGGKSFSGGSCVRGVSYDVRLEVVGYTLGYLDDGQILQCLIEDKVSTASALTTIATTTTTSTTTTIRSSQ</sequence>
<dbReference type="HOGENOM" id="CLU_730131_0_0_1"/>
<dbReference type="SMART" id="SM00409">
    <property type="entry name" value="IG"/>
    <property type="match status" value="1"/>
</dbReference>
<accession>T1FVK8</accession>
<feature type="domain" description="Immunoglobulin" evidence="2">
    <location>
        <begin position="28"/>
        <end position="247"/>
    </location>
</feature>
<dbReference type="InParanoid" id="T1FVK8"/>
<dbReference type="EMBL" id="KB097599">
    <property type="protein sequence ID" value="ESN93681.1"/>
    <property type="molecule type" value="Genomic_DNA"/>
</dbReference>
<gene>
    <name evidence="4" type="primary">20212854</name>
    <name evidence="3" type="ORF">HELRODRAFT_194023</name>
</gene>
<dbReference type="Proteomes" id="UP000015101">
    <property type="component" value="Unassembled WGS sequence"/>
</dbReference>
<dbReference type="AlphaFoldDB" id="T1FVK8"/>
<evidence type="ECO:0000313" key="3">
    <source>
        <dbReference type="EMBL" id="ESN93681.1"/>
    </source>
</evidence>
<feature type="region of interest" description="Disordered" evidence="1">
    <location>
        <begin position="78"/>
        <end position="111"/>
    </location>
</feature>
<evidence type="ECO:0000256" key="1">
    <source>
        <dbReference type="SAM" id="MobiDB-lite"/>
    </source>
</evidence>
<protein>
    <recommendedName>
        <fullName evidence="2">Immunoglobulin domain-containing protein</fullName>
    </recommendedName>
</protein>
<evidence type="ECO:0000259" key="2">
    <source>
        <dbReference type="SMART" id="SM00409"/>
    </source>
</evidence>
<dbReference type="GeneID" id="20212854"/>
<dbReference type="RefSeq" id="XP_009028311.1">
    <property type="nucleotide sequence ID" value="XM_009030063.1"/>
</dbReference>
<keyword evidence="5" id="KW-1185">Reference proteome</keyword>
<reference evidence="4" key="3">
    <citation type="submission" date="2015-06" db="UniProtKB">
        <authorList>
            <consortium name="EnsemblMetazoa"/>
        </authorList>
    </citation>
    <scope>IDENTIFICATION</scope>
</reference>
<evidence type="ECO:0000313" key="5">
    <source>
        <dbReference type="Proteomes" id="UP000015101"/>
    </source>
</evidence>
<reference evidence="3 5" key="2">
    <citation type="journal article" date="2013" name="Nature">
        <title>Insights into bilaterian evolution from three spiralian genomes.</title>
        <authorList>
            <person name="Simakov O."/>
            <person name="Marletaz F."/>
            <person name="Cho S.J."/>
            <person name="Edsinger-Gonzales E."/>
            <person name="Havlak P."/>
            <person name="Hellsten U."/>
            <person name="Kuo D.H."/>
            <person name="Larsson T."/>
            <person name="Lv J."/>
            <person name="Arendt D."/>
            <person name="Savage R."/>
            <person name="Osoegawa K."/>
            <person name="de Jong P."/>
            <person name="Grimwood J."/>
            <person name="Chapman J.A."/>
            <person name="Shapiro H."/>
            <person name="Aerts A."/>
            <person name="Otillar R.P."/>
            <person name="Terry A.Y."/>
            <person name="Boore J.L."/>
            <person name="Grigoriev I.V."/>
            <person name="Lindberg D.R."/>
            <person name="Seaver E.C."/>
            <person name="Weisblat D.A."/>
            <person name="Putnam N.H."/>
            <person name="Rokhsar D.S."/>
        </authorList>
    </citation>
    <scope>NUCLEOTIDE SEQUENCE</scope>
</reference>